<organism evidence="1 2">
    <name type="scientific">Silvania confinis</name>
    <dbReference type="NCBI Taxonomy" id="2926470"/>
    <lineage>
        <taxon>Bacteria</taxon>
        <taxon>Pseudomonadati</taxon>
        <taxon>Pseudomonadota</taxon>
        <taxon>Gammaproteobacteria</taxon>
        <taxon>Enterobacterales</taxon>
        <taxon>Enterobacteriaceae</taxon>
        <taxon>Silvania</taxon>
    </lineage>
</organism>
<dbReference type="RefSeq" id="WP_271268456.1">
    <property type="nucleotide sequence ID" value="NZ_JAMGZJ010000077.1"/>
</dbReference>
<dbReference type="InterPro" id="IPR012334">
    <property type="entry name" value="Pectin_lyas_fold"/>
</dbReference>
<accession>A0A9J6QKN3</accession>
<dbReference type="Proteomes" id="UP001061282">
    <property type="component" value="Unassembled WGS sequence"/>
</dbReference>
<dbReference type="AlphaFoldDB" id="A0A9J6QKN3"/>
<comment type="caution">
    <text evidence="1">The sequence shown here is derived from an EMBL/GenBank/DDBJ whole genome shotgun (WGS) entry which is preliminary data.</text>
</comment>
<keyword evidence="1" id="KW-0378">Hydrolase</keyword>
<dbReference type="GO" id="GO:0016787">
    <property type="term" value="F:hydrolase activity"/>
    <property type="evidence" value="ECO:0007669"/>
    <property type="project" value="UniProtKB-KW"/>
</dbReference>
<dbReference type="InterPro" id="IPR011050">
    <property type="entry name" value="Pectin_lyase_fold/virulence"/>
</dbReference>
<dbReference type="Gene3D" id="2.160.20.10">
    <property type="entry name" value="Single-stranded right-handed beta-helix, Pectin lyase-like"/>
    <property type="match status" value="1"/>
</dbReference>
<dbReference type="SUPFAM" id="SSF51126">
    <property type="entry name" value="Pectin lyase-like"/>
    <property type="match status" value="1"/>
</dbReference>
<protein>
    <submittedName>
        <fullName evidence="1">Glycoside hydrolase family 55 protein</fullName>
    </submittedName>
</protein>
<sequence length="611" mass="65096">MTKYATNNPLGSTDPKDLFDNSQNLDFAANDITQAIWKDRFGRGRQTFWGMEERFNLFIQNSGYKVIGDYTSGPLVITEYNQLIRYQDEFWKLTAATSLPFTTSGNNSASWIIDSVHFVSVGDAALRQELAAPGGAGLVGGLLKPITWYGFAGGADPTGVKLSTAAFQASLDQVGYINIQPGEYLIDRSLIIAKSAVIFGAGRGISKVKFSGDASTPLLKISLGYASQAMVCLRDVTFNSTIPNCGPLVSISTDAASQAAAQVVVGDIDKLIIGNVDAYGDIATGNYWNCGIEAIDCGGLNINGFTLNNKTTAAQTNSATAGFRLKTTDPKVSVIRAITASNFYILRAYYGLETAPFSNAAGGITSYYLSDFEIVGVKNGIKAKNWCAAWHVTGHIDSTEQCLNFQGAALTNARFADCDLRKGNNGALGYVAGPMVTLDYGEQITFSGSTFSGINLNLADASNVAFSFTNAYNGSYTFLMSILGNTFTKFQNVLGQTNSAANIVIGPNAYNQIADAITFDANLDSSFNLHTPIASLSPTVALTVGDSSFTVDLPPNRFKSAPNYADARPVNNPGQAIRVVYDYAASTASKLTFRVYGVTTGGTFRFGITTA</sequence>
<gene>
    <name evidence="1" type="ORF">M8013_14235</name>
</gene>
<proteinExistence type="predicted"/>
<evidence type="ECO:0000313" key="1">
    <source>
        <dbReference type="EMBL" id="MCU6669902.1"/>
    </source>
</evidence>
<keyword evidence="2" id="KW-1185">Reference proteome</keyword>
<name>A0A9J6QKN3_9ENTR</name>
<dbReference type="EMBL" id="JAMGZJ010000077">
    <property type="protein sequence ID" value="MCU6669902.1"/>
    <property type="molecule type" value="Genomic_DNA"/>
</dbReference>
<evidence type="ECO:0000313" key="2">
    <source>
        <dbReference type="Proteomes" id="UP001061282"/>
    </source>
</evidence>
<reference evidence="1" key="1">
    <citation type="submission" date="2022-05" db="EMBL/GenBank/DDBJ databases">
        <title>Description of a novel species of Leclercia; Leclercia tamurae and the Proposal for a Novel Genus Silvania gen. nov. Containing Two Novel Species Silvania hatchlandensis sp. nov. and Silvania confinis sp. nov. Isolated from the Rhizosphere of Oak.</title>
        <authorList>
            <person name="Maddock D.W."/>
            <person name="Brady C.L."/>
            <person name="Denman S."/>
            <person name="Arnold D."/>
        </authorList>
    </citation>
    <scope>NUCLEOTIDE SEQUENCE</scope>
    <source>
        <strain evidence="1">H4N4</strain>
    </source>
</reference>